<feature type="compositionally biased region" description="Polar residues" evidence="2">
    <location>
        <begin position="23"/>
        <end position="33"/>
    </location>
</feature>
<feature type="compositionally biased region" description="Acidic residues" evidence="2">
    <location>
        <begin position="432"/>
        <end position="445"/>
    </location>
</feature>
<feature type="compositionally biased region" description="Low complexity" evidence="2">
    <location>
        <begin position="633"/>
        <end position="675"/>
    </location>
</feature>
<protein>
    <recommendedName>
        <fullName evidence="3">DUF676 domain-containing protein</fullName>
    </recommendedName>
</protein>
<feature type="compositionally biased region" description="Basic and acidic residues" evidence="2">
    <location>
        <begin position="361"/>
        <end position="370"/>
    </location>
</feature>
<dbReference type="AlphaFoldDB" id="A0A136J774"/>
<keyword evidence="5" id="KW-1185">Reference proteome</keyword>
<feature type="compositionally biased region" description="Polar residues" evidence="2">
    <location>
        <begin position="221"/>
        <end position="236"/>
    </location>
</feature>
<feature type="compositionally biased region" description="Low complexity" evidence="2">
    <location>
        <begin position="205"/>
        <end position="220"/>
    </location>
</feature>
<feature type="compositionally biased region" description="Basic and acidic residues" evidence="2">
    <location>
        <begin position="451"/>
        <end position="461"/>
    </location>
</feature>
<dbReference type="PANTHER" id="PTHR47842:SF3">
    <property type="entry name" value="DUF676 DOMAIN-CONTAINING PROTEIN"/>
    <property type="match status" value="1"/>
</dbReference>
<evidence type="ECO:0000256" key="1">
    <source>
        <dbReference type="ARBA" id="ARBA00007920"/>
    </source>
</evidence>
<feature type="compositionally biased region" description="Polar residues" evidence="2">
    <location>
        <begin position="682"/>
        <end position="691"/>
    </location>
</feature>
<dbReference type="Gene3D" id="3.40.50.1820">
    <property type="entry name" value="alpha/beta hydrolase"/>
    <property type="match status" value="1"/>
</dbReference>
<sequence>MAGVASSSRSSLEVPDGRDWSQRPGSHTLSASGPHTGGLYSAADPRSSSAQSLVPSLPEYEEFARRKLLLVYVHGFMGNDTSFQSFPLHVHRFLKEALAETHVIHSKIYPRYKTYKAIEVARDNFSRWLEPHESPTTDVILVGHSMGGLLAAEVVLMPGQRQQETYFKHRIIGAVHLDSPILGLHPGIVVSGISSLFRPKPEKPGSPAGPGAELGAGPSETSVLSPTQSLYSENSFDSQTTAASSVVPGLVGARTMDPNFDPSFPNDVRLKDRSWWKNVVHFAKKHSSEGLVDAATKHIMSHLEFGSCLMDFGGLKSRYENVRKLEDIDDIKNYGFPHVPPQVRFVQYYTVCYGFPKVPKTPREEARPRLGETQQSIDAIVGSDVVERPGTPRRSVEGTGDSTLNVAEKHTVPESRSPSRGSVNSRSGSELEMLEPEPMPEEEPTVADKNPQARDEKRDEGASNAGIQSSASSIIEQPGDSSFGTEKDHYSDEKSSPSPPRIMKESATGTLTDLTAATSTLSLDLPAIPEPPTAPTLPDLEKFTDKDARKLAEKESKRLLKAYEQAVKDRNKAIKERDKIIEKRQKKLAQEAERREKEAQKQAKQAEKQRQKDEVEEAKKAAEAKAIADADDVAQSAGAAAAATTTTADGQLTQQQSSTSSQAAPSQPTSPVASPEPADGVRSTSPTTADGGNSKPPKKLKERKFINMPSRVNGQPDPTWVKIFMKDMDETAAHTSLFFLGDHYEKLVGEVGALVTQWVQDDLTKKAIMGLSVD</sequence>
<dbReference type="InterPro" id="IPR029058">
    <property type="entry name" value="AB_hydrolase_fold"/>
</dbReference>
<feature type="compositionally biased region" description="Polar residues" evidence="2">
    <location>
        <begin position="414"/>
        <end position="428"/>
    </location>
</feature>
<dbReference type="PANTHER" id="PTHR47842">
    <property type="entry name" value="EXPRESSED PROTEIN"/>
    <property type="match status" value="1"/>
</dbReference>
<feature type="compositionally biased region" description="Polar residues" evidence="2">
    <location>
        <begin position="1"/>
        <end position="11"/>
    </location>
</feature>
<dbReference type="Proteomes" id="UP000070501">
    <property type="component" value="Unassembled WGS sequence"/>
</dbReference>
<feature type="compositionally biased region" description="Basic and acidic residues" evidence="2">
    <location>
        <begin position="585"/>
        <end position="628"/>
    </location>
</feature>
<proteinExistence type="inferred from homology"/>
<dbReference type="STRING" id="196109.A0A136J774"/>
<dbReference type="Pfam" id="PF05057">
    <property type="entry name" value="DUF676"/>
    <property type="match status" value="1"/>
</dbReference>
<evidence type="ECO:0000313" key="4">
    <source>
        <dbReference type="EMBL" id="KXJ93010.1"/>
    </source>
</evidence>
<organism evidence="4 5">
    <name type="scientific">Microdochium bolleyi</name>
    <dbReference type="NCBI Taxonomy" id="196109"/>
    <lineage>
        <taxon>Eukaryota</taxon>
        <taxon>Fungi</taxon>
        <taxon>Dikarya</taxon>
        <taxon>Ascomycota</taxon>
        <taxon>Pezizomycotina</taxon>
        <taxon>Sordariomycetes</taxon>
        <taxon>Xylariomycetidae</taxon>
        <taxon>Xylariales</taxon>
        <taxon>Microdochiaceae</taxon>
        <taxon>Microdochium</taxon>
    </lineage>
</organism>
<feature type="compositionally biased region" description="Low complexity" evidence="2">
    <location>
        <begin position="510"/>
        <end position="525"/>
    </location>
</feature>
<name>A0A136J774_9PEZI</name>
<dbReference type="OrthoDB" id="3248508at2759"/>
<dbReference type="InParanoid" id="A0A136J774"/>
<evidence type="ECO:0000259" key="3">
    <source>
        <dbReference type="Pfam" id="PF05057"/>
    </source>
</evidence>
<feature type="domain" description="DUF676" evidence="3">
    <location>
        <begin position="69"/>
        <end position="184"/>
    </location>
</feature>
<feature type="compositionally biased region" description="Basic and acidic residues" evidence="2">
    <location>
        <begin position="485"/>
        <end position="495"/>
    </location>
</feature>
<dbReference type="EMBL" id="KQ964248">
    <property type="protein sequence ID" value="KXJ93010.1"/>
    <property type="molecule type" value="Genomic_DNA"/>
</dbReference>
<comment type="similarity">
    <text evidence="1">Belongs to the putative lipase ROG1 family.</text>
</comment>
<reference evidence="5" key="1">
    <citation type="submission" date="2016-02" db="EMBL/GenBank/DDBJ databases">
        <title>Draft genome sequence of Microdochium bolleyi, a fungal endophyte of beachgrass.</title>
        <authorList>
            <consortium name="DOE Joint Genome Institute"/>
            <person name="David A.S."/>
            <person name="May G."/>
            <person name="Haridas S."/>
            <person name="Lim J."/>
            <person name="Wang M."/>
            <person name="Labutti K."/>
            <person name="Lipzen A."/>
            <person name="Barry K."/>
            <person name="Grigoriev I.V."/>
        </authorList>
    </citation>
    <scope>NUCLEOTIDE SEQUENCE [LARGE SCALE GENOMIC DNA]</scope>
    <source>
        <strain evidence="5">J235TASD1</strain>
    </source>
</reference>
<gene>
    <name evidence="4" type="ORF">Micbo1qcDRAFT_52732</name>
</gene>
<evidence type="ECO:0000313" key="5">
    <source>
        <dbReference type="Proteomes" id="UP000070501"/>
    </source>
</evidence>
<dbReference type="InterPro" id="IPR007751">
    <property type="entry name" value="DUF676_lipase-like"/>
</dbReference>
<feature type="compositionally biased region" description="Polar residues" evidence="2">
    <location>
        <begin position="465"/>
        <end position="484"/>
    </location>
</feature>
<accession>A0A136J774</accession>
<dbReference type="CDD" id="cd06503">
    <property type="entry name" value="ATP-synt_Fo_b"/>
    <property type="match status" value="1"/>
</dbReference>
<feature type="region of interest" description="Disordered" evidence="2">
    <location>
        <begin position="199"/>
        <end position="236"/>
    </location>
</feature>
<feature type="region of interest" description="Disordered" evidence="2">
    <location>
        <begin position="360"/>
        <end position="545"/>
    </location>
</feature>
<feature type="region of interest" description="Disordered" evidence="2">
    <location>
        <begin position="1"/>
        <end position="46"/>
    </location>
</feature>
<dbReference type="SUPFAM" id="SSF53474">
    <property type="entry name" value="alpha/beta-Hydrolases"/>
    <property type="match status" value="1"/>
</dbReference>
<feature type="region of interest" description="Disordered" evidence="2">
    <location>
        <begin position="585"/>
        <end position="704"/>
    </location>
</feature>
<evidence type="ECO:0000256" key="2">
    <source>
        <dbReference type="SAM" id="MobiDB-lite"/>
    </source>
</evidence>